<evidence type="ECO:0000313" key="4">
    <source>
        <dbReference type="EnsemblPlants" id="TraesCS4B02G127200.1.cds1"/>
    </source>
</evidence>
<dbReference type="RefSeq" id="XP_044372559.1">
    <property type="nucleotide sequence ID" value="XM_044516624.1"/>
</dbReference>
<reference evidence="4" key="1">
    <citation type="submission" date="2018-08" db="EMBL/GenBank/DDBJ databases">
        <authorList>
            <person name="Rossello M."/>
        </authorList>
    </citation>
    <scope>NUCLEOTIDE SEQUENCE [LARGE SCALE GENOMIC DNA]</scope>
    <source>
        <strain evidence="4">cv. Chinese Spring</strain>
    </source>
</reference>
<name>A0A3B6IMQ3_WHEAT</name>
<dbReference type="SMART" id="SM00856">
    <property type="entry name" value="PMEI"/>
    <property type="match status" value="1"/>
</dbReference>
<dbReference type="EnsemblPlants" id="TraesCS4B02G127200.1">
    <property type="protein sequence ID" value="TraesCS4B02G127200.1.cds1"/>
    <property type="gene ID" value="TraesCS4B02G127200"/>
</dbReference>
<feature type="compositionally biased region" description="Basic and acidic residues" evidence="2">
    <location>
        <begin position="188"/>
        <end position="201"/>
    </location>
</feature>
<dbReference type="PANTHER" id="PTHR31080">
    <property type="entry name" value="PECTINESTERASE INHIBITOR-LIKE"/>
    <property type="match status" value="1"/>
</dbReference>
<feature type="compositionally biased region" description="Basic and acidic residues" evidence="2">
    <location>
        <begin position="209"/>
        <end position="261"/>
    </location>
</feature>
<dbReference type="OrthoDB" id="770764at2759"/>
<evidence type="ECO:0000313" key="5">
    <source>
        <dbReference type="Proteomes" id="UP000019116"/>
    </source>
</evidence>
<keyword evidence="1" id="KW-0732">Signal</keyword>
<sequence length="664" mass="72770">MMMSCMLSATVHRGNGKDQHDLPFSPQTWPTTYYPSRFKYPCSPMASSPNFSPHHRHPVPMITMRAQLAPALLLLLMVAAAPLISAMTAEEETKEKLLQGAHKEDLADKLSIANVDPDAYAAEQKSVGPDSKKQAAKDVVDNTSYIMGAVPEKKPESKSDEKKLKEEAKVIAQVKGETNYEDAVAEQNAKEEKKSKLKSDISEDDDAEEKEKKSKNKDDDEDKEKKSKNKDDDDVEKKEKNSKSKDEDSIYDTEKKSKNKDDDDDDEKKDKKSKSKDDDDDDDDEKKENKLKNKDDDDDDEKKEKKVKNKDDDDDEKKKEKKSKEKSDSSEDDDAEKKSKSKGESYEDDDDNKKSKSKNKASEEDFDAVPMEAKADESMPAVDTPNGYQAPTTKTKPQLPAADTPDGHTAPTTAQPKVSAADTPDGYATPTTQMSAIDTPDGYVTPSKAQLAMSATDSPDGNVPATDSPDGNVPATDSPDGYATPTKPEVDVQSYSETVPQPVLRMLSPLVKSMCARTSYPYECDASIARLPETTAVPGRQKNLLGVLTLAIDAVRAKIVEAKNAATDVSKDPHVDKLAKGAIKDCISNYDDMNYEFDSALTALKRGDKGTAGTALDAARTAVDTCDEGFLDRPQLKPILGGYEKVLAEFSSNVLAINANAKKY</sequence>
<accession>A0A3B6IMQ3</accession>
<dbReference type="Gene3D" id="1.20.140.40">
    <property type="entry name" value="Invertase/pectin methylesterase inhibitor family protein"/>
    <property type="match status" value="1"/>
</dbReference>
<dbReference type="GO" id="GO:0009505">
    <property type="term" value="C:plant-type cell wall"/>
    <property type="evidence" value="ECO:0000318"/>
    <property type="project" value="GO_Central"/>
</dbReference>
<dbReference type="AlphaFoldDB" id="A0A3B6IMQ3"/>
<dbReference type="InterPro" id="IPR006501">
    <property type="entry name" value="Pectinesterase_inhib_dom"/>
</dbReference>
<organism evidence="4">
    <name type="scientific">Triticum aestivum</name>
    <name type="common">Wheat</name>
    <dbReference type="NCBI Taxonomy" id="4565"/>
    <lineage>
        <taxon>Eukaryota</taxon>
        <taxon>Viridiplantae</taxon>
        <taxon>Streptophyta</taxon>
        <taxon>Embryophyta</taxon>
        <taxon>Tracheophyta</taxon>
        <taxon>Spermatophyta</taxon>
        <taxon>Magnoliopsida</taxon>
        <taxon>Liliopsida</taxon>
        <taxon>Poales</taxon>
        <taxon>Poaceae</taxon>
        <taxon>BOP clade</taxon>
        <taxon>Pooideae</taxon>
        <taxon>Triticodae</taxon>
        <taxon>Triticeae</taxon>
        <taxon>Triticinae</taxon>
        <taxon>Triticum</taxon>
    </lineage>
</organism>
<dbReference type="CDD" id="cd15800">
    <property type="entry name" value="PMEI-like_2"/>
    <property type="match status" value="1"/>
</dbReference>
<dbReference type="Gramene" id="TraesCLE_scaffold_002590_01G000200.1">
    <property type="protein sequence ID" value="TraesCLE_scaffold_002590_01G000200.1"/>
    <property type="gene ID" value="TraesCLE_scaffold_002590_01G000200"/>
</dbReference>
<feature type="compositionally biased region" description="Basic and acidic residues" evidence="2">
    <location>
        <begin position="286"/>
        <end position="295"/>
    </location>
</feature>
<feature type="domain" description="Pectinesterase inhibitor" evidence="3">
    <location>
        <begin position="506"/>
        <end position="657"/>
    </location>
</feature>
<dbReference type="SUPFAM" id="SSF101148">
    <property type="entry name" value="Plant invertase/pectin methylesterase inhibitor"/>
    <property type="match status" value="1"/>
</dbReference>
<evidence type="ECO:0000256" key="1">
    <source>
        <dbReference type="ARBA" id="ARBA00022729"/>
    </source>
</evidence>
<dbReference type="OMA" id="SAPKNEH"/>
<dbReference type="KEGG" id="taes:123094674"/>
<dbReference type="NCBIfam" id="TIGR01614">
    <property type="entry name" value="PME_inhib"/>
    <property type="match status" value="1"/>
</dbReference>
<dbReference type="Pfam" id="PF04043">
    <property type="entry name" value="PMEI"/>
    <property type="match status" value="1"/>
</dbReference>
<dbReference type="Gramene" id="TraesCS4B02G127200.1">
    <property type="protein sequence ID" value="TraesCS4B02G127200.1.cds1"/>
    <property type="gene ID" value="TraesCS4B02G127200"/>
</dbReference>
<dbReference type="GO" id="GO:0009827">
    <property type="term" value="P:plant-type cell wall modification"/>
    <property type="evidence" value="ECO:0000318"/>
    <property type="project" value="GO_Central"/>
</dbReference>
<dbReference type="Proteomes" id="UP000019116">
    <property type="component" value="Chromosome 4B"/>
</dbReference>
<feature type="region of interest" description="Disordered" evidence="2">
    <location>
        <begin position="172"/>
        <end position="495"/>
    </location>
</feature>
<dbReference type="InterPro" id="IPR051955">
    <property type="entry name" value="PME_Inhibitor"/>
</dbReference>
<dbReference type="InterPro" id="IPR035513">
    <property type="entry name" value="Invertase/methylesterase_inhib"/>
</dbReference>
<gene>
    <name evidence="4" type="primary">LOC123094674</name>
</gene>
<feature type="compositionally biased region" description="Basic and acidic residues" evidence="2">
    <location>
        <begin position="316"/>
        <end position="345"/>
    </location>
</feature>
<dbReference type="FunFam" id="1.20.140.40:FF:000003">
    <property type="entry name" value="Invertase/pectin methylesterase inhibitor family protein"/>
    <property type="match status" value="1"/>
</dbReference>
<reference evidence="4" key="2">
    <citation type="submission" date="2018-10" db="UniProtKB">
        <authorList>
            <consortium name="EnsemblPlants"/>
        </authorList>
    </citation>
    <scope>IDENTIFICATION</scope>
</reference>
<keyword evidence="5" id="KW-1185">Reference proteome</keyword>
<dbReference type="Gramene" id="TraesWEE_scaffold_022506_01G000200.1">
    <property type="protein sequence ID" value="TraesWEE_scaffold_022506_01G000200.1"/>
    <property type="gene ID" value="TraesWEE_scaffold_022506_01G000200"/>
</dbReference>
<dbReference type="GO" id="GO:0004857">
    <property type="term" value="F:enzyme inhibitor activity"/>
    <property type="evidence" value="ECO:0000318"/>
    <property type="project" value="GO_Central"/>
</dbReference>
<proteinExistence type="predicted"/>
<feature type="compositionally biased region" description="Polar residues" evidence="2">
    <location>
        <begin position="386"/>
        <end position="396"/>
    </location>
</feature>
<dbReference type="PANTHER" id="PTHR31080:SF68">
    <property type="entry name" value="PLANT INVERTASE_PECTIN METHYLESTERASE INHIBITOR SUPERFAMILY PROTEIN"/>
    <property type="match status" value="1"/>
</dbReference>
<dbReference type="GeneID" id="123094674"/>
<dbReference type="Gramene" id="TraesCS4B03G0299600.1">
    <property type="protein sequence ID" value="TraesCS4B03G0299600.1.CDS1"/>
    <property type="gene ID" value="TraesCS4B03G0299600"/>
</dbReference>
<protein>
    <recommendedName>
        <fullName evidence="3">Pectinesterase inhibitor domain-containing protein</fullName>
    </recommendedName>
</protein>
<evidence type="ECO:0000259" key="3">
    <source>
        <dbReference type="SMART" id="SM00856"/>
    </source>
</evidence>
<dbReference type="STRING" id="4565.A0A3B6IMQ3"/>
<evidence type="ECO:0000256" key="2">
    <source>
        <dbReference type="SAM" id="MobiDB-lite"/>
    </source>
</evidence>